<dbReference type="InterPro" id="IPR001584">
    <property type="entry name" value="Integrase_cat-core"/>
</dbReference>
<dbReference type="FunFam" id="1.10.340.70:FF:000001">
    <property type="entry name" value="Retrovirus-related Pol polyprotein from transposon gypsy-like Protein"/>
    <property type="match status" value="1"/>
</dbReference>
<dbReference type="FunFam" id="3.10.10.10:FF:000007">
    <property type="entry name" value="Retrovirus-related Pol polyprotein from transposon 17.6-like Protein"/>
    <property type="match status" value="1"/>
</dbReference>
<dbReference type="GO" id="GO:0004190">
    <property type="term" value="F:aspartic-type endopeptidase activity"/>
    <property type="evidence" value="ECO:0007669"/>
    <property type="project" value="UniProtKB-KW"/>
</dbReference>
<evidence type="ECO:0000256" key="1">
    <source>
        <dbReference type="ARBA" id="ARBA00012493"/>
    </source>
</evidence>
<evidence type="ECO:0000256" key="9">
    <source>
        <dbReference type="ARBA" id="ARBA00022801"/>
    </source>
</evidence>
<dbReference type="Pfam" id="PF17917">
    <property type="entry name" value="RT_RNaseH"/>
    <property type="match status" value="1"/>
</dbReference>
<dbReference type="InterPro" id="IPR041373">
    <property type="entry name" value="RT_RNaseH"/>
</dbReference>
<dbReference type="GO" id="GO:0003887">
    <property type="term" value="F:DNA-directed DNA polymerase activity"/>
    <property type="evidence" value="ECO:0007669"/>
    <property type="project" value="UniProtKB-KW"/>
</dbReference>
<dbReference type="InterPro" id="IPR021109">
    <property type="entry name" value="Peptidase_aspartic_dom_sf"/>
</dbReference>
<keyword evidence="4" id="KW-0548">Nucleotidyltransferase</keyword>
<evidence type="ECO:0000256" key="7">
    <source>
        <dbReference type="ARBA" id="ARBA00022750"/>
    </source>
</evidence>
<dbReference type="Pfam" id="PF08284">
    <property type="entry name" value="RVP_2"/>
    <property type="match status" value="1"/>
</dbReference>
<feature type="domain" description="Reverse transcriptase" evidence="16">
    <location>
        <begin position="192"/>
        <end position="371"/>
    </location>
</feature>
<evidence type="ECO:0000313" key="18">
    <source>
        <dbReference type="EMBL" id="TQE00774.1"/>
    </source>
</evidence>
<dbReference type="GO" id="GO:0006310">
    <property type="term" value="P:DNA recombination"/>
    <property type="evidence" value="ECO:0007669"/>
    <property type="project" value="UniProtKB-KW"/>
</dbReference>
<keyword evidence="6" id="KW-0479">Metal-binding</keyword>
<dbReference type="Gene3D" id="1.10.340.70">
    <property type="match status" value="1"/>
</dbReference>
<dbReference type="Proteomes" id="UP000315295">
    <property type="component" value="Unassembled WGS sequence"/>
</dbReference>
<keyword evidence="19" id="KW-1185">Reference proteome</keyword>
<keyword evidence="9" id="KW-0378">Hydrolase</keyword>
<name>A0A540MPR5_MALBA</name>
<dbReference type="GO" id="GO:0015074">
    <property type="term" value="P:DNA integration"/>
    <property type="evidence" value="ECO:0007669"/>
    <property type="project" value="UniProtKB-KW"/>
</dbReference>
<feature type="domain" description="Integrase catalytic" evidence="17">
    <location>
        <begin position="739"/>
        <end position="904"/>
    </location>
</feature>
<dbReference type="PROSITE" id="PS50994">
    <property type="entry name" value="INTEGRASE"/>
    <property type="match status" value="1"/>
</dbReference>
<dbReference type="SUPFAM" id="SSF56672">
    <property type="entry name" value="DNA/RNA polymerases"/>
    <property type="match status" value="1"/>
</dbReference>
<dbReference type="AlphaFoldDB" id="A0A540MPR5"/>
<dbReference type="Pfam" id="PF00078">
    <property type="entry name" value="RVT_1"/>
    <property type="match status" value="1"/>
</dbReference>
<protein>
    <recommendedName>
        <fullName evidence="1">RNA-directed DNA polymerase</fullName>
        <ecNumber evidence="1">2.7.7.49</ecNumber>
    </recommendedName>
</protein>
<dbReference type="GO" id="GO:0003677">
    <property type="term" value="F:DNA binding"/>
    <property type="evidence" value="ECO:0007669"/>
    <property type="project" value="UniProtKB-KW"/>
</dbReference>
<dbReference type="Gene3D" id="3.10.20.370">
    <property type="match status" value="1"/>
</dbReference>
<evidence type="ECO:0000256" key="5">
    <source>
        <dbReference type="ARBA" id="ARBA00022722"/>
    </source>
</evidence>
<evidence type="ECO:0000256" key="4">
    <source>
        <dbReference type="ARBA" id="ARBA00022695"/>
    </source>
</evidence>
<evidence type="ECO:0000259" key="17">
    <source>
        <dbReference type="PROSITE" id="PS50994"/>
    </source>
</evidence>
<keyword evidence="15" id="KW-0233">DNA recombination</keyword>
<dbReference type="PANTHER" id="PTHR37984:SF5">
    <property type="entry name" value="PROTEIN NYNRIN-LIKE"/>
    <property type="match status" value="1"/>
</dbReference>
<dbReference type="EMBL" id="VIEB01000206">
    <property type="protein sequence ID" value="TQE00774.1"/>
    <property type="molecule type" value="Genomic_DNA"/>
</dbReference>
<evidence type="ECO:0000256" key="2">
    <source>
        <dbReference type="ARBA" id="ARBA00022670"/>
    </source>
</evidence>
<evidence type="ECO:0000259" key="16">
    <source>
        <dbReference type="PROSITE" id="PS50878"/>
    </source>
</evidence>
<keyword evidence="12" id="KW-0695">RNA-directed DNA polymerase</keyword>
<dbReference type="PANTHER" id="PTHR37984">
    <property type="entry name" value="PROTEIN CBG26694"/>
    <property type="match status" value="1"/>
</dbReference>
<evidence type="ECO:0000256" key="13">
    <source>
        <dbReference type="ARBA" id="ARBA00022932"/>
    </source>
</evidence>
<dbReference type="EC" id="2.7.7.49" evidence="1"/>
<dbReference type="Gene3D" id="2.40.70.10">
    <property type="entry name" value="Acid Proteases"/>
    <property type="match status" value="1"/>
</dbReference>
<dbReference type="Gene3D" id="3.30.70.270">
    <property type="match status" value="2"/>
</dbReference>
<dbReference type="Gene3D" id="3.30.420.10">
    <property type="entry name" value="Ribonuclease H-like superfamily/Ribonuclease H"/>
    <property type="match status" value="1"/>
</dbReference>
<dbReference type="FunFam" id="3.10.20.370:FF:000001">
    <property type="entry name" value="Retrovirus-related Pol polyprotein from transposon 17.6-like protein"/>
    <property type="match status" value="1"/>
</dbReference>
<dbReference type="Pfam" id="PF24626">
    <property type="entry name" value="SH3_Tf2-1"/>
    <property type="match status" value="1"/>
</dbReference>
<reference evidence="18 19" key="1">
    <citation type="journal article" date="2019" name="G3 (Bethesda)">
        <title>Sequencing of a Wild Apple (Malus baccata) Genome Unravels the Differences Between Cultivated and Wild Apple Species Regarding Disease Resistance and Cold Tolerance.</title>
        <authorList>
            <person name="Chen X."/>
        </authorList>
    </citation>
    <scope>NUCLEOTIDE SEQUENCE [LARGE SCALE GENOMIC DNA]</scope>
    <source>
        <strain evidence="19">cv. Shandingzi</strain>
        <tissue evidence="18">Leaves</tissue>
    </source>
</reference>
<keyword evidence="7" id="KW-0064">Aspartyl protease</keyword>
<organism evidence="18 19">
    <name type="scientific">Malus baccata</name>
    <name type="common">Siberian crab apple</name>
    <name type="synonym">Pyrus baccata</name>
    <dbReference type="NCBI Taxonomy" id="106549"/>
    <lineage>
        <taxon>Eukaryota</taxon>
        <taxon>Viridiplantae</taxon>
        <taxon>Streptophyta</taxon>
        <taxon>Embryophyta</taxon>
        <taxon>Tracheophyta</taxon>
        <taxon>Spermatophyta</taxon>
        <taxon>Magnoliopsida</taxon>
        <taxon>eudicotyledons</taxon>
        <taxon>Gunneridae</taxon>
        <taxon>Pentapetalae</taxon>
        <taxon>rosids</taxon>
        <taxon>fabids</taxon>
        <taxon>Rosales</taxon>
        <taxon>Rosaceae</taxon>
        <taxon>Amygdaloideae</taxon>
        <taxon>Maleae</taxon>
        <taxon>Malus</taxon>
    </lineage>
</organism>
<dbReference type="Gene3D" id="3.10.10.10">
    <property type="entry name" value="HIV Type 1 Reverse Transcriptase, subunit A, domain 1"/>
    <property type="match status" value="1"/>
</dbReference>
<evidence type="ECO:0000256" key="12">
    <source>
        <dbReference type="ARBA" id="ARBA00022918"/>
    </source>
</evidence>
<dbReference type="GO" id="GO:0046872">
    <property type="term" value="F:metal ion binding"/>
    <property type="evidence" value="ECO:0007669"/>
    <property type="project" value="UniProtKB-KW"/>
</dbReference>
<evidence type="ECO:0000256" key="8">
    <source>
        <dbReference type="ARBA" id="ARBA00022759"/>
    </source>
</evidence>
<keyword evidence="2" id="KW-0645">Protease</keyword>
<dbReference type="InterPro" id="IPR056924">
    <property type="entry name" value="SH3_Tf2-1"/>
</dbReference>
<dbReference type="InterPro" id="IPR043502">
    <property type="entry name" value="DNA/RNA_pol_sf"/>
</dbReference>
<dbReference type="SUPFAM" id="SSF53098">
    <property type="entry name" value="Ribonuclease H-like"/>
    <property type="match status" value="1"/>
</dbReference>
<dbReference type="CDD" id="cd01647">
    <property type="entry name" value="RT_LTR"/>
    <property type="match status" value="1"/>
</dbReference>
<evidence type="ECO:0000256" key="10">
    <source>
        <dbReference type="ARBA" id="ARBA00022842"/>
    </source>
</evidence>
<dbReference type="InterPro" id="IPR050951">
    <property type="entry name" value="Retrovirus_Pol_polyprotein"/>
</dbReference>
<dbReference type="FunFam" id="3.30.70.270:FF:000020">
    <property type="entry name" value="Transposon Tf2-6 polyprotein-like Protein"/>
    <property type="match status" value="1"/>
</dbReference>
<dbReference type="Pfam" id="PF17921">
    <property type="entry name" value="Integrase_H2C2"/>
    <property type="match status" value="1"/>
</dbReference>
<evidence type="ECO:0000256" key="3">
    <source>
        <dbReference type="ARBA" id="ARBA00022679"/>
    </source>
</evidence>
<dbReference type="InterPro" id="IPR036397">
    <property type="entry name" value="RNaseH_sf"/>
</dbReference>
<dbReference type="InterPro" id="IPR043128">
    <property type="entry name" value="Rev_trsase/Diguanyl_cyclase"/>
</dbReference>
<dbReference type="CDD" id="cd09274">
    <property type="entry name" value="RNase_HI_RT_Ty3"/>
    <property type="match status" value="1"/>
</dbReference>
<keyword evidence="8" id="KW-0255">Endonuclease</keyword>
<evidence type="ECO:0000256" key="6">
    <source>
        <dbReference type="ARBA" id="ARBA00022723"/>
    </source>
</evidence>
<keyword evidence="11" id="KW-0229">DNA integration</keyword>
<dbReference type="GO" id="GO:0006508">
    <property type="term" value="P:proteolysis"/>
    <property type="evidence" value="ECO:0007669"/>
    <property type="project" value="UniProtKB-KW"/>
</dbReference>
<evidence type="ECO:0000256" key="11">
    <source>
        <dbReference type="ARBA" id="ARBA00022908"/>
    </source>
</evidence>
<comment type="caution">
    <text evidence="18">The sequence shown here is derived from an EMBL/GenBank/DDBJ whole genome shotgun (WGS) entry which is preliminary data.</text>
</comment>
<gene>
    <name evidence="18" type="ORF">C1H46_013569</name>
</gene>
<keyword evidence="5" id="KW-0540">Nuclease</keyword>
<evidence type="ECO:0000313" key="19">
    <source>
        <dbReference type="Proteomes" id="UP000315295"/>
    </source>
</evidence>
<dbReference type="InterPro" id="IPR012337">
    <property type="entry name" value="RNaseH-like_sf"/>
</dbReference>
<keyword evidence="10" id="KW-0460">Magnesium</keyword>
<sequence>MTQPYPSSLGFDLEVAMPRGDKCYVDSFYPRCPVRVDNVIMPANLIPLDIVDFDVILGADWLHYNRAHIDCYGKLVTFLRPGLPEVTFVGERSGVRHGVISAIRARKLLSKGCQGYLAHVVLNDIASSSVEEVGVVRHYPDVFPEDLPGLPPDRDVEFSIDLLPGTNPISLTPYRMAPAELRELKIQLQELIDKGFIQPSSSPWGAPVLFVRKKDGTLRLCIDYRQLNRVTIKNRYPLPRIDDLFDQLKGACVFSKIDLRSGYYQLKIKDEDVHKSAFRTRYGHYEFLVMPFGLTNAPAAFMRLMNEVFQEYLDRFVIVFIDDILVYSKSESDHIRHLNLVLRKLREHQLYAKFSKCQFWLDQVAFLGHVVSAQGIQVDPQKIEAVESWEQPRTVTEVRSFLGLAGYYRRFVQDFSIIALPLTKLTRKDVKFEWDGSCEQSFQQLKYCLTHAPVLILPDDNGNFEIYSDASLNGLGCVLMQHSRVIAYASRQLKIHERNYPTHDLELAAIVFALKIWRHYLYGEKCKIFTDHKSLQYLFTQHDLNLRQRRWLELLSDYDCTIEYHPGRANVVADALSRKPQGRLNALYASRVSLLAELRSTGVELELEEQSEAFLANFQVKPILIDRVLAAQLLDEEIQELISLRNEGKKKDLKIRDSDGMLMQENRMYVPNNEELKKEILDEAHCSAYAMHPGGTKMYHTIRPFYYWPGMKREIAEYVSRCIVCQQVKAERKKPFGRLQPLPVPQWKWENITMDFVYKLPRTQNGFDGIWVVVDRLTKSAHFIPVREKYSLNKLAQLFISKVVKYHGVPVNIISDQDPRFTSKFWTAFQEALGTRLLYSTAYHPQTDGQSERTIQTLEDMLRSSVMQFGDSWHDRLDLMEFAYNNSFHSSIGMPPFEALYGKACRTPLCWSEVGERILEGPEIVDETTQNIQVIKSNLKVAQDRQKSLTDRHTTDRMYNVGDYVFLKLSTWRGVVRFGKQGKLSPRYIGPYKITERIGEVAYRLELPPELSKVHNVFHVSMLRHYVSDPSHVIPPQPLEINPDLTYDEEPVTILDWKDKTLRNKTVRLVKVLWRNHSAEEATWAYNEEPVTILDWKDKTLRNKTVSLVKVLWRNHSVEEATWELLCR</sequence>
<accession>A0A540MPR5</accession>
<dbReference type="PROSITE" id="PS50878">
    <property type="entry name" value="RT_POL"/>
    <property type="match status" value="1"/>
</dbReference>
<keyword evidence="14" id="KW-0238">DNA-binding</keyword>
<dbReference type="InterPro" id="IPR041588">
    <property type="entry name" value="Integrase_H2C2"/>
</dbReference>
<dbReference type="GO" id="GO:0004519">
    <property type="term" value="F:endonuclease activity"/>
    <property type="evidence" value="ECO:0007669"/>
    <property type="project" value="UniProtKB-KW"/>
</dbReference>
<proteinExistence type="predicted"/>
<dbReference type="GO" id="GO:0003964">
    <property type="term" value="F:RNA-directed DNA polymerase activity"/>
    <property type="evidence" value="ECO:0007669"/>
    <property type="project" value="UniProtKB-KW"/>
</dbReference>
<evidence type="ECO:0000256" key="14">
    <source>
        <dbReference type="ARBA" id="ARBA00023125"/>
    </source>
</evidence>
<evidence type="ECO:0000256" key="15">
    <source>
        <dbReference type="ARBA" id="ARBA00023172"/>
    </source>
</evidence>
<dbReference type="InterPro" id="IPR000477">
    <property type="entry name" value="RT_dom"/>
</dbReference>
<keyword evidence="3" id="KW-0808">Transferase</keyword>
<keyword evidence="13" id="KW-0239">DNA-directed DNA polymerase</keyword>